<keyword evidence="2" id="KW-1185">Reference proteome</keyword>
<gene>
    <name evidence="1" type="ORF">M3P05_08310</name>
</gene>
<name>A0ABT0PEY6_9GAMM</name>
<proteinExistence type="predicted"/>
<dbReference type="Gene3D" id="1.10.510.10">
    <property type="entry name" value="Transferase(Phosphotransferase) domain 1"/>
    <property type="match status" value="1"/>
</dbReference>
<sequence>MRTLTVTDYNRLREGGCVIEADGFGDKVIELRDGNFLKLFRRKRWFSSALVYPYSQRFAKNARELVQRGIPTIEMLDTYNIPEILRTAVHYRPLPGTTLRSWLASCDELERQQLARELGRFIAWLHRSGVYFRSLHLGNILKMPDGRLGLIDISDMNCRCFALGQNSRLRNFRHMARYRDDMKLLGDSAAILAESYNDMAGTQKGFRQKLNNILAGR</sequence>
<evidence type="ECO:0000313" key="2">
    <source>
        <dbReference type="Proteomes" id="UP001203338"/>
    </source>
</evidence>
<dbReference type="EMBL" id="JAMFLX010000009">
    <property type="protein sequence ID" value="MCL6269939.1"/>
    <property type="molecule type" value="Genomic_DNA"/>
</dbReference>
<dbReference type="Proteomes" id="UP001203338">
    <property type="component" value="Unassembled WGS sequence"/>
</dbReference>
<accession>A0ABT0PEY6</accession>
<dbReference type="SUPFAM" id="SSF56112">
    <property type="entry name" value="Protein kinase-like (PK-like)"/>
    <property type="match status" value="1"/>
</dbReference>
<reference evidence="1 2" key="1">
    <citation type="submission" date="2022-05" db="EMBL/GenBank/DDBJ databases">
        <authorList>
            <person name="Park J.-S."/>
        </authorList>
    </citation>
    <scope>NUCLEOTIDE SEQUENCE [LARGE SCALE GENOMIC DNA]</scope>
    <source>
        <strain evidence="1 2">2012CJ34-2</strain>
    </source>
</reference>
<dbReference type="Pfam" id="PF06293">
    <property type="entry name" value="Kdo"/>
    <property type="match status" value="1"/>
</dbReference>
<protein>
    <submittedName>
        <fullName evidence="1">Toluene tolerance protein</fullName>
    </submittedName>
</protein>
<dbReference type="InterPro" id="IPR011009">
    <property type="entry name" value="Kinase-like_dom_sf"/>
</dbReference>
<organism evidence="1 2">
    <name type="scientific">Parendozoicomonas callyspongiae</name>
    <dbReference type="NCBI Taxonomy" id="2942213"/>
    <lineage>
        <taxon>Bacteria</taxon>
        <taxon>Pseudomonadati</taxon>
        <taxon>Pseudomonadota</taxon>
        <taxon>Gammaproteobacteria</taxon>
        <taxon>Oceanospirillales</taxon>
        <taxon>Endozoicomonadaceae</taxon>
        <taxon>Parendozoicomonas</taxon>
    </lineage>
</organism>
<comment type="caution">
    <text evidence="1">The sequence shown here is derived from an EMBL/GenBank/DDBJ whole genome shotgun (WGS) entry which is preliminary data.</text>
</comment>
<evidence type="ECO:0000313" key="1">
    <source>
        <dbReference type="EMBL" id="MCL6269939.1"/>
    </source>
</evidence>
<dbReference type="RefSeq" id="WP_249699059.1">
    <property type="nucleotide sequence ID" value="NZ_JAMFLX010000009.1"/>
</dbReference>